<proteinExistence type="predicted"/>
<dbReference type="SUPFAM" id="SSF74650">
    <property type="entry name" value="Galactose mutarotase-like"/>
    <property type="match status" value="1"/>
</dbReference>
<dbReference type="InterPro" id="IPR037481">
    <property type="entry name" value="LacX"/>
</dbReference>
<dbReference type="AlphaFoldDB" id="A0A2K4ZHE8"/>
<dbReference type="GO" id="GO:0030246">
    <property type="term" value="F:carbohydrate binding"/>
    <property type="evidence" value="ECO:0007669"/>
    <property type="project" value="InterPro"/>
</dbReference>
<dbReference type="Proteomes" id="UP000236311">
    <property type="component" value="Unassembled WGS sequence"/>
</dbReference>
<reference evidence="1 2" key="1">
    <citation type="submission" date="2018-01" db="EMBL/GenBank/DDBJ databases">
        <authorList>
            <person name="Gaut B.S."/>
            <person name="Morton B.R."/>
            <person name="Clegg M.T."/>
            <person name="Duvall M.R."/>
        </authorList>
    </citation>
    <scope>NUCLEOTIDE SEQUENCE [LARGE SCALE GENOMIC DNA]</scope>
    <source>
        <strain evidence="1">GP69</strain>
    </source>
</reference>
<dbReference type="InterPro" id="IPR014718">
    <property type="entry name" value="GH-type_carb-bd"/>
</dbReference>
<dbReference type="Pfam" id="PF01263">
    <property type="entry name" value="Aldose_epim"/>
    <property type="match status" value="1"/>
</dbReference>
<dbReference type="InterPro" id="IPR008183">
    <property type="entry name" value="Aldose_1/G6P_1-epimerase"/>
</dbReference>
<dbReference type="GO" id="GO:0005975">
    <property type="term" value="P:carbohydrate metabolic process"/>
    <property type="evidence" value="ECO:0007669"/>
    <property type="project" value="InterPro"/>
</dbReference>
<dbReference type="GO" id="GO:0016853">
    <property type="term" value="F:isomerase activity"/>
    <property type="evidence" value="ECO:0007669"/>
    <property type="project" value="InterPro"/>
</dbReference>
<protein>
    <submittedName>
        <fullName evidence="1">Aldose 1-epimerase</fullName>
    </submittedName>
</protein>
<organism evidence="1 2">
    <name type="scientific">Acetatifactor muris</name>
    <dbReference type="NCBI Taxonomy" id="879566"/>
    <lineage>
        <taxon>Bacteria</taxon>
        <taxon>Bacillati</taxon>
        <taxon>Bacillota</taxon>
        <taxon>Clostridia</taxon>
        <taxon>Lachnospirales</taxon>
        <taxon>Lachnospiraceae</taxon>
        <taxon>Acetatifactor</taxon>
    </lineage>
</organism>
<dbReference type="InterPro" id="IPR011013">
    <property type="entry name" value="Gal_mutarotase_sf_dom"/>
</dbReference>
<gene>
    <name evidence="1" type="ORF">AMURIS_02606</name>
</gene>
<name>A0A2K4ZHE8_9FIRM</name>
<dbReference type="CDD" id="cd09024">
    <property type="entry name" value="Aldose_epim_lacX"/>
    <property type="match status" value="1"/>
</dbReference>
<evidence type="ECO:0000313" key="2">
    <source>
        <dbReference type="Proteomes" id="UP000236311"/>
    </source>
</evidence>
<dbReference type="EMBL" id="OFSM01000012">
    <property type="protein sequence ID" value="SOY29885.1"/>
    <property type="molecule type" value="Genomic_DNA"/>
</dbReference>
<dbReference type="Gene3D" id="2.70.98.10">
    <property type="match status" value="1"/>
</dbReference>
<evidence type="ECO:0000313" key="1">
    <source>
        <dbReference type="EMBL" id="SOY29885.1"/>
    </source>
</evidence>
<sequence length="267" mass="30452">MKITIKSQDAVVTCQTHGAELLSYQTAAGKEYLWQKDPAYWAKTSPVLFPYIGPVPDRVFINDIAYSIPRHGFIKDAEFEVLEQGADYVVLAAHSDDFTLSVYPYPFTFTVTFRLEGSALEVTYGVCNQGTQEMPFLVGGHPGFFCPMETGERFDDYLLRFADEATPDLHLTYSIFDNDAILYENLTQRSVKLIHRRTERGLQFDFPDYPSIAFWTPVKKNAPFLCLEPWCGGTMDQVSDTNLPEKKYVQYLPAGESRDYRFSFSPC</sequence>
<dbReference type="RefSeq" id="WP_172455108.1">
    <property type="nucleotide sequence ID" value="NZ_JANJZD010000011.1"/>
</dbReference>
<keyword evidence="2" id="KW-1185">Reference proteome</keyword>
<accession>A0A2K4ZHE8</accession>